<keyword evidence="2" id="KW-1185">Reference proteome</keyword>
<comment type="caution">
    <text evidence="1">The sequence shown here is derived from an EMBL/GenBank/DDBJ whole genome shotgun (WGS) entry which is preliminary data.</text>
</comment>
<gene>
    <name evidence="1" type="ORF">EGW08_013797</name>
</gene>
<evidence type="ECO:0000313" key="2">
    <source>
        <dbReference type="Proteomes" id="UP000271974"/>
    </source>
</evidence>
<organism evidence="1 2">
    <name type="scientific">Elysia chlorotica</name>
    <name type="common">Eastern emerald elysia</name>
    <name type="synonym">Sea slug</name>
    <dbReference type="NCBI Taxonomy" id="188477"/>
    <lineage>
        <taxon>Eukaryota</taxon>
        <taxon>Metazoa</taxon>
        <taxon>Spiralia</taxon>
        <taxon>Lophotrochozoa</taxon>
        <taxon>Mollusca</taxon>
        <taxon>Gastropoda</taxon>
        <taxon>Heterobranchia</taxon>
        <taxon>Euthyneura</taxon>
        <taxon>Panpulmonata</taxon>
        <taxon>Sacoglossa</taxon>
        <taxon>Placobranchoidea</taxon>
        <taxon>Plakobranchidae</taxon>
        <taxon>Elysia</taxon>
    </lineage>
</organism>
<protein>
    <recommendedName>
        <fullName evidence="3">Serine protease</fullName>
    </recommendedName>
</protein>
<dbReference type="SUPFAM" id="SSF50494">
    <property type="entry name" value="Trypsin-like serine proteases"/>
    <property type="match status" value="1"/>
</dbReference>
<proteinExistence type="predicted"/>
<name>A0A433TA01_ELYCH</name>
<evidence type="ECO:0000313" key="1">
    <source>
        <dbReference type="EMBL" id="RUS78423.1"/>
    </source>
</evidence>
<dbReference type="Proteomes" id="UP000271974">
    <property type="component" value="Unassembled WGS sequence"/>
</dbReference>
<sequence>MHPAKQIYIAKEHEYGHECELLGRGSEAAESEARWKECKKNPGHEDFISIPDFTGRCFPKLQAQKHRDRLGAAIDLTTRLRVKWTSPLRPDEDPFSDVRGSDKLRLGSGFIVDVGNAVLKKPNPFGGCVGKKAKKSWRITVQTAHHVVFDTAEAKKTKVDLFYDYDSCRSDGTMRTLAGLEVLECDADKDVCSFLCVIHDEALGKRIESSWRCWWAGLHDPLDLSGLDLLCCVWGGYPIMIVSHPHGKPKRITVDEGREEKPPLVEYNAATCPGSSGAPVFRFVSNVDDLRRHQRYIPVHIGNCSTSGIDHQQQNFLISIRRPQKLMGRRKTKLDQLNYGNKWWCYVNT</sequence>
<dbReference type="AlphaFoldDB" id="A0A433TA01"/>
<reference evidence="1 2" key="1">
    <citation type="submission" date="2019-01" db="EMBL/GenBank/DDBJ databases">
        <title>A draft genome assembly of the solar-powered sea slug Elysia chlorotica.</title>
        <authorList>
            <person name="Cai H."/>
            <person name="Li Q."/>
            <person name="Fang X."/>
            <person name="Li J."/>
            <person name="Curtis N.E."/>
            <person name="Altenburger A."/>
            <person name="Shibata T."/>
            <person name="Feng M."/>
            <person name="Maeda T."/>
            <person name="Schwartz J.A."/>
            <person name="Shigenobu S."/>
            <person name="Lundholm N."/>
            <person name="Nishiyama T."/>
            <person name="Yang H."/>
            <person name="Hasebe M."/>
            <person name="Li S."/>
            <person name="Pierce S.K."/>
            <person name="Wang J."/>
        </authorList>
    </citation>
    <scope>NUCLEOTIDE SEQUENCE [LARGE SCALE GENOMIC DNA]</scope>
    <source>
        <strain evidence="1">EC2010</strain>
        <tissue evidence="1">Whole organism of an adult</tissue>
    </source>
</reference>
<dbReference type="InterPro" id="IPR009003">
    <property type="entry name" value="Peptidase_S1_PA"/>
</dbReference>
<dbReference type="EMBL" id="RQTK01000510">
    <property type="protein sequence ID" value="RUS78423.1"/>
    <property type="molecule type" value="Genomic_DNA"/>
</dbReference>
<evidence type="ECO:0008006" key="3">
    <source>
        <dbReference type="Google" id="ProtNLM"/>
    </source>
</evidence>
<accession>A0A433TA01</accession>